<gene>
    <name evidence="4" type="ordered locus">Cagg_1930</name>
</gene>
<protein>
    <submittedName>
        <fullName evidence="4">GCN5-related N-acetyltransferase</fullName>
    </submittedName>
</protein>
<evidence type="ECO:0000259" key="3">
    <source>
        <dbReference type="PROSITE" id="PS51186"/>
    </source>
</evidence>
<dbReference type="GO" id="GO:0016747">
    <property type="term" value="F:acyltransferase activity, transferring groups other than amino-acyl groups"/>
    <property type="evidence" value="ECO:0007669"/>
    <property type="project" value="InterPro"/>
</dbReference>
<dbReference type="HOGENOM" id="CLU_116318_1_0_0"/>
<keyword evidence="2" id="KW-0012">Acyltransferase</keyword>
<keyword evidence="5" id="KW-1185">Reference proteome</keyword>
<dbReference type="AlphaFoldDB" id="B8GBJ7"/>
<dbReference type="KEGG" id="cag:Cagg_1930"/>
<reference evidence="4" key="1">
    <citation type="submission" date="2008-12" db="EMBL/GenBank/DDBJ databases">
        <title>Complete sequence of Chloroflexus aggregans DSM 9485.</title>
        <authorList>
            <consortium name="US DOE Joint Genome Institute"/>
            <person name="Lucas S."/>
            <person name="Copeland A."/>
            <person name="Lapidus A."/>
            <person name="Glavina del Rio T."/>
            <person name="Dalin E."/>
            <person name="Tice H."/>
            <person name="Pitluck S."/>
            <person name="Foster B."/>
            <person name="Larimer F."/>
            <person name="Land M."/>
            <person name="Hauser L."/>
            <person name="Kyrpides N."/>
            <person name="Mikhailova N."/>
            <person name="Bryant D."/>
            <person name="Richardson P."/>
        </authorList>
    </citation>
    <scope>NUCLEOTIDE SEQUENCE</scope>
    <source>
        <strain evidence="4">DSM 9485</strain>
    </source>
</reference>
<dbReference type="PANTHER" id="PTHR43877">
    <property type="entry name" value="AMINOALKYLPHOSPHONATE N-ACETYLTRANSFERASE-RELATED-RELATED"/>
    <property type="match status" value="1"/>
</dbReference>
<dbReference type="eggNOG" id="COG0456">
    <property type="taxonomic scope" value="Bacteria"/>
</dbReference>
<dbReference type="InterPro" id="IPR050832">
    <property type="entry name" value="Bact_Acetyltransf"/>
</dbReference>
<dbReference type="Gene3D" id="3.40.630.30">
    <property type="match status" value="1"/>
</dbReference>
<organism evidence="4 5">
    <name type="scientific">Chloroflexus aggregans (strain MD-66 / DSM 9485)</name>
    <dbReference type="NCBI Taxonomy" id="326427"/>
    <lineage>
        <taxon>Bacteria</taxon>
        <taxon>Bacillati</taxon>
        <taxon>Chloroflexota</taxon>
        <taxon>Chloroflexia</taxon>
        <taxon>Chloroflexales</taxon>
        <taxon>Chloroflexineae</taxon>
        <taxon>Chloroflexaceae</taxon>
        <taxon>Chloroflexus</taxon>
    </lineage>
</organism>
<evidence type="ECO:0000313" key="4">
    <source>
        <dbReference type="EMBL" id="ACL24825.1"/>
    </source>
</evidence>
<accession>B8GBJ7</accession>
<dbReference type="Proteomes" id="UP000002508">
    <property type="component" value="Chromosome"/>
</dbReference>
<evidence type="ECO:0000313" key="5">
    <source>
        <dbReference type="Proteomes" id="UP000002508"/>
    </source>
</evidence>
<dbReference type="EMBL" id="CP001337">
    <property type="protein sequence ID" value="ACL24825.1"/>
    <property type="molecule type" value="Genomic_DNA"/>
</dbReference>
<dbReference type="PROSITE" id="PS51186">
    <property type="entry name" value="GNAT"/>
    <property type="match status" value="1"/>
</dbReference>
<dbReference type="SUPFAM" id="SSF55729">
    <property type="entry name" value="Acyl-CoA N-acyltransferases (Nat)"/>
    <property type="match status" value="1"/>
</dbReference>
<keyword evidence="1" id="KW-0808">Transferase</keyword>
<dbReference type="Pfam" id="PF00583">
    <property type="entry name" value="Acetyltransf_1"/>
    <property type="match status" value="1"/>
</dbReference>
<dbReference type="PANTHER" id="PTHR43877:SF2">
    <property type="entry name" value="AMINOALKYLPHOSPHONATE N-ACETYLTRANSFERASE-RELATED"/>
    <property type="match status" value="1"/>
</dbReference>
<sequence length="156" mass="16987">MQPIELRPAQPGDTPLLRQIAVAAKSYWGYPASLIAQWAATPIITPAAMARDRVCLAACAGTPIGWYRLALDRSPAWLDDLWVIPAWIGRGVGRLLLSDAIAACRARGIAQMELEADPNALGFYLRMGGVVIGERISEWNRPVPLVRLDLPSDTLS</sequence>
<evidence type="ECO:0000256" key="1">
    <source>
        <dbReference type="ARBA" id="ARBA00022679"/>
    </source>
</evidence>
<feature type="domain" description="N-acetyltransferase" evidence="3">
    <location>
        <begin position="4"/>
        <end position="151"/>
    </location>
</feature>
<proteinExistence type="predicted"/>
<dbReference type="OrthoDB" id="164032at2"/>
<dbReference type="InterPro" id="IPR000182">
    <property type="entry name" value="GNAT_dom"/>
</dbReference>
<evidence type="ECO:0000256" key="2">
    <source>
        <dbReference type="ARBA" id="ARBA00023315"/>
    </source>
</evidence>
<dbReference type="RefSeq" id="WP_015940684.1">
    <property type="nucleotide sequence ID" value="NC_011831.1"/>
</dbReference>
<name>B8GBJ7_CHLAD</name>
<dbReference type="STRING" id="326427.Cagg_1930"/>
<dbReference type="InterPro" id="IPR016181">
    <property type="entry name" value="Acyl_CoA_acyltransferase"/>
</dbReference>
<dbReference type="CDD" id="cd04301">
    <property type="entry name" value="NAT_SF"/>
    <property type="match status" value="1"/>
</dbReference>